<evidence type="ECO:0000313" key="4">
    <source>
        <dbReference type="EMBL" id="ODV92019.1"/>
    </source>
</evidence>
<feature type="transmembrane region" description="Helical" evidence="2">
    <location>
        <begin position="80"/>
        <end position="103"/>
    </location>
</feature>
<dbReference type="Pfam" id="PF09463">
    <property type="entry name" value="Opy2"/>
    <property type="match status" value="1"/>
</dbReference>
<feature type="region of interest" description="Disordered" evidence="1">
    <location>
        <begin position="269"/>
        <end position="307"/>
    </location>
</feature>
<dbReference type="InterPro" id="IPR018571">
    <property type="entry name" value="Membrane_anchor_Opy2_N"/>
</dbReference>
<feature type="compositionally biased region" description="Basic and acidic residues" evidence="1">
    <location>
        <begin position="119"/>
        <end position="134"/>
    </location>
</feature>
<dbReference type="Proteomes" id="UP000095023">
    <property type="component" value="Unassembled WGS sequence"/>
</dbReference>
<feature type="domain" description="Membrane anchor Opy2 N-terminal" evidence="3">
    <location>
        <begin position="9"/>
        <end position="42"/>
    </location>
</feature>
<accession>A0A1E4TJW8</accession>
<feature type="compositionally biased region" description="Low complexity" evidence="1">
    <location>
        <begin position="53"/>
        <end position="62"/>
    </location>
</feature>
<reference evidence="5" key="1">
    <citation type="submission" date="2016-02" db="EMBL/GenBank/DDBJ databases">
        <title>Comparative genomics of biotechnologically important yeasts.</title>
        <authorList>
            <consortium name="DOE Joint Genome Institute"/>
            <person name="Riley R."/>
            <person name="Haridas S."/>
            <person name="Wolfe K.H."/>
            <person name="Lopes M.R."/>
            <person name="Hittinger C.T."/>
            <person name="Goker M."/>
            <person name="Salamov A."/>
            <person name="Wisecaver J."/>
            <person name="Long T.M."/>
            <person name="Aerts A.L."/>
            <person name="Barry K."/>
            <person name="Choi C."/>
            <person name="Clum A."/>
            <person name="Coughlan A.Y."/>
            <person name="Deshpande S."/>
            <person name="Douglass A.P."/>
            <person name="Hanson S.J."/>
            <person name="Klenk H.-P."/>
            <person name="Labutti K."/>
            <person name="Lapidus A."/>
            <person name="Lindquist E."/>
            <person name="Lipzen A."/>
            <person name="Meier-Kolthoff J.P."/>
            <person name="Ohm R.A."/>
            <person name="Otillar R.P."/>
            <person name="Pangilinan J."/>
            <person name="Peng Y."/>
            <person name="Rokas A."/>
            <person name="Rosa C.A."/>
            <person name="Scheuner C."/>
            <person name="Sibirny A.A."/>
            <person name="Slot J.C."/>
            <person name="Stielow J.B."/>
            <person name="Sun H."/>
            <person name="Kurtzman C.P."/>
            <person name="Blackwell M."/>
            <person name="Jeffries T.W."/>
            <person name="Grigoriev I.V."/>
        </authorList>
    </citation>
    <scope>NUCLEOTIDE SEQUENCE [LARGE SCALE GENOMIC DNA]</scope>
    <source>
        <strain evidence="5">NRRL Y-17796</strain>
    </source>
</reference>
<protein>
    <recommendedName>
        <fullName evidence="3">Membrane anchor Opy2 N-terminal domain-containing protein</fullName>
    </recommendedName>
</protein>
<keyword evidence="5" id="KW-1185">Reference proteome</keyword>
<organism evidence="4 5">
    <name type="scientific">Tortispora caseinolytica NRRL Y-17796</name>
    <dbReference type="NCBI Taxonomy" id="767744"/>
    <lineage>
        <taxon>Eukaryota</taxon>
        <taxon>Fungi</taxon>
        <taxon>Dikarya</taxon>
        <taxon>Ascomycota</taxon>
        <taxon>Saccharomycotina</taxon>
        <taxon>Trigonopsidomycetes</taxon>
        <taxon>Trigonopsidales</taxon>
        <taxon>Trigonopsidaceae</taxon>
        <taxon>Tortispora</taxon>
    </lineage>
</organism>
<keyword evidence="2" id="KW-1133">Transmembrane helix</keyword>
<name>A0A1E4TJW8_9ASCO</name>
<proteinExistence type="predicted"/>
<feature type="region of interest" description="Disordered" evidence="1">
    <location>
        <begin position="53"/>
        <end position="77"/>
    </location>
</feature>
<dbReference type="OrthoDB" id="4090474at2759"/>
<keyword evidence="2" id="KW-0472">Membrane</keyword>
<evidence type="ECO:0000256" key="2">
    <source>
        <dbReference type="SAM" id="Phobius"/>
    </source>
</evidence>
<evidence type="ECO:0000256" key="1">
    <source>
        <dbReference type="SAM" id="MobiDB-lite"/>
    </source>
</evidence>
<gene>
    <name evidence="4" type="ORF">CANCADRAFT_42637</name>
</gene>
<sequence length="307" mass="32948">MAKLYKRNCVTCGPIPTCPVCDSGEVCQITVRTCDTCPETFCAAIDSNDDDSFVSSSSSLPSATPVQPSEGSASKSTSGAIAGGVIGGCIGLAIIIFLIWRYFIARRKPQRHSSLVDQTPRDFDMTPVGKKDQFQDDEDDYDNGIMFSDRMIDSSDNLTRPSSRHTMSSMASTALTRASNIIPIAYIPGVSMHSAPKNTTPAAPPIPRIPRNLVFTADDIMRDSVLSRNSMTTNDIGSPRSNFDSPDLRASIDADAYRNSAVVPPQQMTTTAISARPNLVTVTESKDTDDTVSKSGSQSSASQKETP</sequence>
<evidence type="ECO:0000259" key="3">
    <source>
        <dbReference type="Pfam" id="PF09463"/>
    </source>
</evidence>
<feature type="compositionally biased region" description="Polar residues" evidence="1">
    <location>
        <begin position="64"/>
        <end position="77"/>
    </location>
</feature>
<feature type="compositionally biased region" description="Low complexity" evidence="1">
    <location>
        <begin position="293"/>
        <end position="307"/>
    </location>
</feature>
<feature type="region of interest" description="Disordered" evidence="1">
    <location>
        <begin position="111"/>
        <end position="140"/>
    </location>
</feature>
<dbReference type="AlphaFoldDB" id="A0A1E4TJW8"/>
<evidence type="ECO:0000313" key="5">
    <source>
        <dbReference type="Proteomes" id="UP000095023"/>
    </source>
</evidence>
<keyword evidence="2" id="KW-0812">Transmembrane</keyword>
<dbReference type="EMBL" id="KV453841">
    <property type="protein sequence ID" value="ODV92019.1"/>
    <property type="molecule type" value="Genomic_DNA"/>
</dbReference>